<dbReference type="InterPro" id="IPR036291">
    <property type="entry name" value="NAD(P)-bd_dom_sf"/>
</dbReference>
<gene>
    <name evidence="4" type="ORF">GCM10008957_48220</name>
</gene>
<dbReference type="Gene3D" id="3.30.360.10">
    <property type="entry name" value="Dihydrodipicolinate Reductase, domain 2"/>
    <property type="match status" value="1"/>
</dbReference>
<proteinExistence type="predicted"/>
<sequence length="374" mass="40249">MSASLWADQGAAIIGLGFIGGAHIEALRRLGIPTAGVLGSSPESTRQAAARLGLRAYATLEELLADPAVTVVHQCGPNAVHAPQNLLALAAGKHVLSEKPLGISAAECRAQLEAAEAGSRLHGVNFSYRGYAAVQQMRDLIASGEIGEVRYLHGHYLQDWLLFPTDFNWRVGANPAETRAVADIGSHLSDLARFVTGASPQRLLARFSTLHPERRRPTQAVQTFTQGSGQTEAFPVSTEDQASILVDYPGGVHANFEVSQVAAGHKNDLQLEVQGTLGAVRWRQEQPEELEIGTRSHRRTVQLKDASHPFSHYPPGHPEGLPDAITNVVRGFYQTLGGTPTPYPTFRDGLAAALLTEAAYRSSAQQTWVDVPEI</sequence>
<dbReference type="SUPFAM" id="SSF55347">
    <property type="entry name" value="Glyceraldehyde-3-phosphate dehydrogenase-like, C-terminal domain"/>
    <property type="match status" value="1"/>
</dbReference>
<feature type="domain" description="GFO/IDH/MocA-like oxidoreductase" evidence="3">
    <location>
        <begin position="134"/>
        <end position="280"/>
    </location>
</feature>
<dbReference type="InterPro" id="IPR000683">
    <property type="entry name" value="Gfo/Idh/MocA-like_OxRdtase_N"/>
</dbReference>
<dbReference type="GO" id="GO:0016491">
    <property type="term" value="F:oxidoreductase activity"/>
    <property type="evidence" value="ECO:0007669"/>
    <property type="project" value="UniProtKB-KW"/>
</dbReference>
<organism evidence="4 5">
    <name type="scientific">Deinococcus ruber</name>
    <dbReference type="NCBI Taxonomy" id="1848197"/>
    <lineage>
        <taxon>Bacteria</taxon>
        <taxon>Thermotogati</taxon>
        <taxon>Deinococcota</taxon>
        <taxon>Deinococci</taxon>
        <taxon>Deinococcales</taxon>
        <taxon>Deinococcaceae</taxon>
        <taxon>Deinococcus</taxon>
    </lineage>
</organism>
<dbReference type="Proteomes" id="UP000603865">
    <property type="component" value="Unassembled WGS sequence"/>
</dbReference>
<evidence type="ECO:0000259" key="2">
    <source>
        <dbReference type="Pfam" id="PF01408"/>
    </source>
</evidence>
<protein>
    <submittedName>
        <fullName evidence="4">Dehydrogenase</fullName>
    </submittedName>
</protein>
<dbReference type="Pfam" id="PF22725">
    <property type="entry name" value="GFO_IDH_MocA_C3"/>
    <property type="match status" value="1"/>
</dbReference>
<keyword evidence="1" id="KW-0560">Oxidoreductase</keyword>
<dbReference type="SUPFAM" id="SSF51735">
    <property type="entry name" value="NAD(P)-binding Rossmann-fold domains"/>
    <property type="match status" value="1"/>
</dbReference>
<dbReference type="RefSeq" id="WP_229776559.1">
    <property type="nucleotide sequence ID" value="NZ_BMQL01000054.1"/>
</dbReference>
<dbReference type="EMBL" id="BMQL01000054">
    <property type="protein sequence ID" value="GGR31981.1"/>
    <property type="molecule type" value="Genomic_DNA"/>
</dbReference>
<evidence type="ECO:0000256" key="1">
    <source>
        <dbReference type="ARBA" id="ARBA00023002"/>
    </source>
</evidence>
<dbReference type="Pfam" id="PF01408">
    <property type="entry name" value="GFO_IDH_MocA"/>
    <property type="match status" value="1"/>
</dbReference>
<dbReference type="InterPro" id="IPR050463">
    <property type="entry name" value="Gfo/Idh/MocA_oxidrdct_glycsds"/>
</dbReference>
<accession>A0A918CNI3</accession>
<dbReference type="InterPro" id="IPR055170">
    <property type="entry name" value="GFO_IDH_MocA-like_dom"/>
</dbReference>
<feature type="domain" description="Gfo/Idh/MocA-like oxidoreductase N-terminal" evidence="2">
    <location>
        <begin position="12"/>
        <end position="125"/>
    </location>
</feature>
<reference evidence="4" key="1">
    <citation type="journal article" date="2014" name="Int. J. Syst. Evol. Microbiol.">
        <title>Complete genome sequence of Corynebacterium casei LMG S-19264T (=DSM 44701T), isolated from a smear-ripened cheese.</title>
        <authorList>
            <consortium name="US DOE Joint Genome Institute (JGI-PGF)"/>
            <person name="Walter F."/>
            <person name="Albersmeier A."/>
            <person name="Kalinowski J."/>
            <person name="Ruckert C."/>
        </authorList>
    </citation>
    <scope>NUCLEOTIDE SEQUENCE</scope>
    <source>
        <strain evidence="4">JCM 31311</strain>
    </source>
</reference>
<dbReference type="PANTHER" id="PTHR43818:SF11">
    <property type="entry name" value="BCDNA.GH03377"/>
    <property type="match status" value="1"/>
</dbReference>
<dbReference type="PANTHER" id="PTHR43818">
    <property type="entry name" value="BCDNA.GH03377"/>
    <property type="match status" value="1"/>
</dbReference>
<evidence type="ECO:0000313" key="5">
    <source>
        <dbReference type="Proteomes" id="UP000603865"/>
    </source>
</evidence>
<dbReference type="AlphaFoldDB" id="A0A918CNI3"/>
<evidence type="ECO:0000259" key="3">
    <source>
        <dbReference type="Pfam" id="PF22725"/>
    </source>
</evidence>
<name>A0A918CNI3_9DEIO</name>
<dbReference type="Gene3D" id="3.40.50.720">
    <property type="entry name" value="NAD(P)-binding Rossmann-like Domain"/>
    <property type="match status" value="1"/>
</dbReference>
<evidence type="ECO:0000313" key="4">
    <source>
        <dbReference type="EMBL" id="GGR31981.1"/>
    </source>
</evidence>
<keyword evidence="5" id="KW-1185">Reference proteome</keyword>
<comment type="caution">
    <text evidence="4">The sequence shown here is derived from an EMBL/GenBank/DDBJ whole genome shotgun (WGS) entry which is preliminary data.</text>
</comment>
<dbReference type="GO" id="GO:0000166">
    <property type="term" value="F:nucleotide binding"/>
    <property type="evidence" value="ECO:0007669"/>
    <property type="project" value="InterPro"/>
</dbReference>
<reference evidence="4" key="2">
    <citation type="submission" date="2020-09" db="EMBL/GenBank/DDBJ databases">
        <authorList>
            <person name="Sun Q."/>
            <person name="Ohkuma M."/>
        </authorList>
    </citation>
    <scope>NUCLEOTIDE SEQUENCE</scope>
    <source>
        <strain evidence="4">JCM 31311</strain>
    </source>
</reference>